<organism evidence="6 7">
    <name type="scientific">Saccharopolyspora hordei</name>
    <dbReference type="NCBI Taxonomy" id="1838"/>
    <lineage>
        <taxon>Bacteria</taxon>
        <taxon>Bacillati</taxon>
        <taxon>Actinomycetota</taxon>
        <taxon>Actinomycetes</taxon>
        <taxon>Pseudonocardiales</taxon>
        <taxon>Pseudonocardiaceae</taxon>
        <taxon>Saccharopolyspora</taxon>
    </lineage>
</organism>
<dbReference type="EMBL" id="JACCFJ010000001">
    <property type="protein sequence ID" value="NYI83853.1"/>
    <property type="molecule type" value="Genomic_DNA"/>
</dbReference>
<feature type="binding site" evidence="3">
    <location>
        <position position="383"/>
    </location>
    <ligand>
        <name>CoA</name>
        <dbReference type="ChEBI" id="CHEBI:57287"/>
    </ligand>
</feature>
<dbReference type="Gene3D" id="3.30.750.70">
    <property type="entry name" value="4-hydroxybutyrate coenzyme like domains"/>
    <property type="match status" value="1"/>
</dbReference>
<dbReference type="InterPro" id="IPR037171">
    <property type="entry name" value="NagB/RpiA_transferase-like"/>
</dbReference>
<evidence type="ECO:0000313" key="7">
    <source>
        <dbReference type="Proteomes" id="UP000587002"/>
    </source>
</evidence>
<evidence type="ECO:0000256" key="2">
    <source>
        <dbReference type="PIRSR" id="PIRSR617821-1"/>
    </source>
</evidence>
<feature type="binding site" evidence="3">
    <location>
        <position position="387"/>
    </location>
    <ligand>
        <name>CoA</name>
        <dbReference type="ChEBI" id="CHEBI:57287"/>
    </ligand>
</feature>
<dbReference type="GO" id="GO:0003986">
    <property type="term" value="F:acetyl-CoA hydrolase activity"/>
    <property type="evidence" value="ECO:0007669"/>
    <property type="project" value="TreeGrafter"/>
</dbReference>
<dbReference type="Pfam" id="PF02550">
    <property type="entry name" value="AcetylCoA_hydro"/>
    <property type="match status" value="1"/>
</dbReference>
<dbReference type="InterPro" id="IPR003702">
    <property type="entry name" value="ActCoA_hydro_N"/>
</dbReference>
<feature type="domain" description="Acetyl-CoA hydrolase/transferase N-terminal" evidence="4">
    <location>
        <begin position="8"/>
        <end position="221"/>
    </location>
</feature>
<dbReference type="RefSeq" id="WP_179720613.1">
    <property type="nucleotide sequence ID" value="NZ_BAABFH010000001.1"/>
</dbReference>
<dbReference type="InterPro" id="IPR038460">
    <property type="entry name" value="AcetylCoA_hyd_C_sf"/>
</dbReference>
<dbReference type="Gene3D" id="3.40.1080.10">
    <property type="entry name" value="Glutaconate Coenzyme A-transferase"/>
    <property type="match status" value="1"/>
</dbReference>
<dbReference type="SUPFAM" id="SSF100950">
    <property type="entry name" value="NagB/RpiA/CoA transferase-like"/>
    <property type="match status" value="2"/>
</dbReference>
<comment type="similarity">
    <text evidence="1">Belongs to the acetyl-CoA hydrolase/transferase family.</text>
</comment>
<reference evidence="6 7" key="1">
    <citation type="submission" date="2020-07" db="EMBL/GenBank/DDBJ databases">
        <title>Sequencing the genomes of 1000 actinobacteria strains.</title>
        <authorList>
            <person name="Klenk H.-P."/>
        </authorList>
    </citation>
    <scope>NUCLEOTIDE SEQUENCE [LARGE SCALE GENOMIC DNA]</scope>
    <source>
        <strain evidence="6 7">DSM 44065</strain>
    </source>
</reference>
<feature type="binding site" evidence="3">
    <location>
        <begin position="268"/>
        <end position="272"/>
    </location>
    <ligand>
        <name>CoA</name>
        <dbReference type="ChEBI" id="CHEBI:57287"/>
    </ligand>
</feature>
<dbReference type="InterPro" id="IPR026888">
    <property type="entry name" value="AcetylCoA_hyd_C"/>
</dbReference>
<feature type="binding site" evidence="3">
    <location>
        <position position="407"/>
    </location>
    <ligand>
        <name>CoA</name>
        <dbReference type="ChEBI" id="CHEBI:57287"/>
    </ligand>
</feature>
<keyword evidence="7" id="KW-1185">Reference proteome</keyword>
<dbReference type="AlphaFoldDB" id="A0A853ANH4"/>
<dbReference type="InterPro" id="IPR017821">
    <property type="entry name" value="Succinate_CoA_transferase"/>
</dbReference>
<evidence type="ECO:0000313" key="6">
    <source>
        <dbReference type="EMBL" id="NYI83853.1"/>
    </source>
</evidence>
<dbReference type="PANTHER" id="PTHR43609:SF1">
    <property type="entry name" value="ACETYL-COA HYDROLASE"/>
    <property type="match status" value="1"/>
</dbReference>
<sequence length="508" mass="55272">MTSRIRNRRFAEKVVEAAEAVELIEPGANVGMSGFTGAGYPKEVPGALAKRVAEARLRGEPMKFGLWTGASTAPELDGALADVEGIDLRLPYQSDPVTRGKINDGRMDYTDIHLSHVAQRVWQGAFGELDVAVVEVSGITEDGRLVPSSSVGNNKTWLEQADRVILEVNSWQSEHLEGMHDIYYGTALPPHRVPIPICRPTDRIGTPYLECPLEKVIAVVETESPDRNSVFTPPDATSERIAGHVLDFLEMEVRSGRLTRELLPLQSGVGNVANAVLAGLGSGPFDGLSAYTEVIQDGMLELIESGTLRTASATAFSLSPSAIDRFNRDAESYKDRILLRPQEISNHPEVVRRLGCLAMNGIVEADIYGNINSTHLMGSRIQNGIGGSGDFARNAYVSIFVTPSTAKGGAISTIVPMVSHVDHTEHDVDVVVTEQGLADLRGLSPRKRAEKIIAHCAHPDFRPALQDYYDRALQSSFGLHTPHLLTEALSWHQRYIDQGTMRADGQVG</sequence>
<feature type="active site" description="5-glutamyl coenzyme A thioester intermediate" evidence="2">
    <location>
        <position position="293"/>
    </location>
</feature>
<dbReference type="GO" id="GO:0006084">
    <property type="term" value="P:acetyl-CoA metabolic process"/>
    <property type="evidence" value="ECO:0007669"/>
    <property type="project" value="InterPro"/>
</dbReference>
<keyword evidence="6" id="KW-0808">Transferase</keyword>
<dbReference type="Pfam" id="PF13336">
    <property type="entry name" value="AcetylCoA_hyd_C"/>
    <property type="match status" value="1"/>
</dbReference>
<dbReference type="EC" id="2.8.3.18" evidence="6"/>
<dbReference type="Proteomes" id="UP000587002">
    <property type="component" value="Unassembled WGS sequence"/>
</dbReference>
<evidence type="ECO:0000259" key="4">
    <source>
        <dbReference type="Pfam" id="PF02550"/>
    </source>
</evidence>
<proteinExistence type="inferred from homology"/>
<gene>
    <name evidence="6" type="ORF">HNR68_002483</name>
</gene>
<evidence type="ECO:0000256" key="1">
    <source>
        <dbReference type="ARBA" id="ARBA00009632"/>
    </source>
</evidence>
<name>A0A853ANH4_9PSEU</name>
<dbReference type="NCBIfam" id="TIGR03458">
    <property type="entry name" value="YgfH_subfam"/>
    <property type="match status" value="1"/>
</dbReference>
<feature type="domain" description="Acetyl-CoA hydrolase/transferase C-terminal" evidence="5">
    <location>
        <begin position="334"/>
        <end position="468"/>
    </location>
</feature>
<evidence type="ECO:0000259" key="5">
    <source>
        <dbReference type="Pfam" id="PF13336"/>
    </source>
</evidence>
<dbReference type="FunFam" id="3.40.1080.20:FF:000001">
    <property type="entry name" value="Acetyl-CoA hydrolase Ach1"/>
    <property type="match status" value="1"/>
</dbReference>
<dbReference type="GO" id="GO:0008775">
    <property type="term" value="F:acetate CoA-transferase activity"/>
    <property type="evidence" value="ECO:0007669"/>
    <property type="project" value="InterPro"/>
</dbReference>
<dbReference type="GO" id="GO:0006083">
    <property type="term" value="P:acetate metabolic process"/>
    <property type="evidence" value="ECO:0007669"/>
    <property type="project" value="InterPro"/>
</dbReference>
<dbReference type="PANTHER" id="PTHR43609">
    <property type="entry name" value="ACETYL-COA HYDROLASE"/>
    <property type="match status" value="1"/>
</dbReference>
<protein>
    <submittedName>
        <fullName evidence="6">Succinyl-CoA:acetate CoA-transferase</fullName>
        <ecNumber evidence="6">2.8.3.18</ecNumber>
    </submittedName>
</protein>
<evidence type="ECO:0000256" key="3">
    <source>
        <dbReference type="PIRSR" id="PIRSR617821-2"/>
    </source>
</evidence>
<dbReference type="Gene3D" id="3.40.1080.20">
    <property type="entry name" value="Acetyl-CoA hydrolase/transferase C-terminal domain"/>
    <property type="match status" value="1"/>
</dbReference>
<accession>A0A853ANH4</accession>
<comment type="caution">
    <text evidence="6">The sequence shown here is derived from an EMBL/GenBank/DDBJ whole genome shotgun (WGS) entry which is preliminary data.</text>
</comment>
<dbReference type="InterPro" id="IPR046433">
    <property type="entry name" value="ActCoA_hydro"/>
</dbReference>